<protein>
    <submittedName>
        <fullName evidence="1">Uncharacterized protein</fullName>
    </submittedName>
</protein>
<dbReference type="EMBL" id="CP032520">
    <property type="protein sequence ID" value="QEZ48954.1"/>
    <property type="molecule type" value="Genomic_DNA"/>
</dbReference>
<proteinExistence type="predicted"/>
<gene>
    <name evidence="1" type="ORF">D2917_32350</name>
</gene>
<reference evidence="1 2" key="1">
    <citation type="submission" date="2018-09" db="EMBL/GenBank/DDBJ databases">
        <title>Complete genome sequence of Cupriavidus oxalaticus T2, a bacterium capable of phenol tolerance and degradation.</title>
        <authorList>
            <person name="Yan J."/>
        </authorList>
    </citation>
    <scope>NUCLEOTIDE SEQUENCE [LARGE SCALE GENOMIC DNA]</scope>
    <source>
        <strain evidence="1 2">T2</strain>
        <plasmid evidence="1 2">unnamed1</plasmid>
    </source>
</reference>
<accession>A0A5P3VRF2</accession>
<name>A0A5P3VRF2_9BURK</name>
<keyword evidence="1" id="KW-0614">Plasmid</keyword>
<evidence type="ECO:0000313" key="1">
    <source>
        <dbReference type="EMBL" id="QEZ48954.1"/>
    </source>
</evidence>
<dbReference type="AlphaFoldDB" id="A0A5P3VRF2"/>
<evidence type="ECO:0000313" key="2">
    <source>
        <dbReference type="Proteomes" id="UP000325743"/>
    </source>
</evidence>
<sequence>MGRATFGGMTQQDRDWHMVYERGATPLQKADIVEAFANMCTELRAKGYTCANDERANSLLGAITRYIVESQQ</sequence>
<geneLocation type="plasmid" evidence="1">
    <name>unnamed1</name>
</geneLocation>
<organism evidence="1 2">
    <name type="scientific">Cupriavidus oxalaticus</name>
    <dbReference type="NCBI Taxonomy" id="96344"/>
    <lineage>
        <taxon>Bacteria</taxon>
        <taxon>Pseudomonadati</taxon>
        <taxon>Pseudomonadota</taxon>
        <taxon>Betaproteobacteria</taxon>
        <taxon>Burkholderiales</taxon>
        <taxon>Burkholderiaceae</taxon>
        <taxon>Cupriavidus</taxon>
    </lineage>
</organism>
<dbReference type="Proteomes" id="UP000325743">
    <property type="component" value="Plasmid unnamed1"/>
</dbReference>